<dbReference type="RefSeq" id="WP_112208802.1">
    <property type="nucleotide sequence ID" value="NZ_CP030086.1"/>
</dbReference>
<protein>
    <submittedName>
        <fullName evidence="1">Uncharacterized protein</fullName>
    </submittedName>
</protein>
<dbReference type="GeneID" id="66831601"/>
<organism evidence="1 2">
    <name type="scientific">Polynucleobacter paneuropaeus</name>
    <dbReference type="NCBI Taxonomy" id="2527775"/>
    <lineage>
        <taxon>Bacteria</taxon>
        <taxon>Pseudomonadati</taxon>
        <taxon>Pseudomonadota</taxon>
        <taxon>Betaproteobacteria</taxon>
        <taxon>Burkholderiales</taxon>
        <taxon>Burkholderiaceae</taxon>
        <taxon>Polynucleobacter</taxon>
    </lineage>
</organism>
<sequence>MRKIILFRISSKGYPKVKVEGINKFDSLDNLMKIFKGWEFICVADNCDEALLSRLNQDYQFDQLIETQLGNPGSFWKLYEIGLSIAQDDDIFYFAEDDYLHLPDAPGAIEEGLQYFDYVTLYDHSDKYKLAGIPLNPYAKANRFSESTEIVKGPSQIWRTSNSTTMTFALTGKTLRADSDIWSITKTAKKDFDFDNFCVLTKQALLPKSRFMKQIPRRLQFLSKPKRYLGICIPGLSLHLEQSYLNPTDPERFLSEFR</sequence>
<dbReference type="Proteomes" id="UP000762271">
    <property type="component" value="Unassembled WGS sequence"/>
</dbReference>
<dbReference type="EMBL" id="JAANGI010000001">
    <property type="protein sequence ID" value="MBT8591767.1"/>
    <property type="molecule type" value="Genomic_DNA"/>
</dbReference>
<gene>
    <name evidence="1" type="ORF">G6693_07510</name>
</gene>
<accession>A0AAE2YLW9</accession>
<evidence type="ECO:0000313" key="1">
    <source>
        <dbReference type="EMBL" id="MBT8591767.1"/>
    </source>
</evidence>
<evidence type="ECO:0000313" key="2">
    <source>
        <dbReference type="Proteomes" id="UP000762271"/>
    </source>
</evidence>
<comment type="caution">
    <text evidence="1">The sequence shown here is derived from an EMBL/GenBank/DDBJ whole genome shotgun (WGS) entry which is preliminary data.</text>
</comment>
<reference evidence="1" key="1">
    <citation type="journal article" date="2021" name="Genome Biol. Evol.">
        <title>Continental-Scale Gene Flow Prevents Allopatric Divergence of Pelagic Freshwater Bacteria.</title>
        <authorList>
            <person name="Hoetzinger M."/>
            <person name="Pitt A."/>
            <person name="Huemer A."/>
            <person name="Hahn M.W."/>
        </authorList>
    </citation>
    <scope>NUCLEOTIDE SEQUENCE</scope>
    <source>
        <strain evidence="1">AP-YLGG-20-G6</strain>
    </source>
</reference>
<dbReference type="AlphaFoldDB" id="A0AAE2YLW9"/>
<proteinExistence type="predicted"/>
<name>A0AAE2YLW9_9BURK</name>
<dbReference type="KEGG" id="poh:DPM16_01345"/>